<organism evidence="2 3">
    <name type="scientific">Geodia barretti</name>
    <name type="common">Barrett's horny sponge</name>
    <dbReference type="NCBI Taxonomy" id="519541"/>
    <lineage>
        <taxon>Eukaryota</taxon>
        <taxon>Metazoa</taxon>
        <taxon>Porifera</taxon>
        <taxon>Demospongiae</taxon>
        <taxon>Heteroscleromorpha</taxon>
        <taxon>Tetractinellida</taxon>
        <taxon>Astrophorina</taxon>
        <taxon>Geodiidae</taxon>
        <taxon>Geodia</taxon>
    </lineage>
</organism>
<sequence>MSMMTGEPVPVEVASGDEVIGATVNADGTLEVEATRVSDRTAIAQGVRRLTGPGCRASGAAGLPGPLDIREFFPA</sequence>
<dbReference type="AlphaFoldDB" id="A0AA35X953"/>
<dbReference type="Proteomes" id="UP001174909">
    <property type="component" value="Unassembled WGS sequence"/>
</dbReference>
<dbReference type="InterPro" id="IPR059000">
    <property type="entry name" value="ATPase_P-type_domA"/>
</dbReference>
<dbReference type="Gene3D" id="2.70.150.10">
    <property type="entry name" value="Calcium-transporting ATPase, cytoplasmic transduction domain A"/>
    <property type="match status" value="1"/>
</dbReference>
<accession>A0AA35X953</accession>
<feature type="domain" description="P-type ATPase A" evidence="1">
    <location>
        <begin position="2"/>
        <end position="49"/>
    </location>
</feature>
<name>A0AA35X953_GEOBA</name>
<reference evidence="2" key="1">
    <citation type="submission" date="2023-03" db="EMBL/GenBank/DDBJ databases">
        <authorList>
            <person name="Steffen K."/>
            <person name="Cardenas P."/>
        </authorList>
    </citation>
    <scope>NUCLEOTIDE SEQUENCE</scope>
</reference>
<dbReference type="Pfam" id="PF00122">
    <property type="entry name" value="E1-E2_ATPase"/>
    <property type="match status" value="1"/>
</dbReference>
<keyword evidence="3" id="KW-1185">Reference proteome</keyword>
<dbReference type="SUPFAM" id="SSF81653">
    <property type="entry name" value="Calcium ATPase, transduction domain A"/>
    <property type="match status" value="1"/>
</dbReference>
<evidence type="ECO:0000259" key="1">
    <source>
        <dbReference type="Pfam" id="PF00122"/>
    </source>
</evidence>
<comment type="caution">
    <text evidence="2">The sequence shown here is derived from an EMBL/GenBank/DDBJ whole genome shotgun (WGS) entry which is preliminary data.</text>
</comment>
<gene>
    <name evidence="2" type="ORF">GBAR_LOCUS23484</name>
</gene>
<evidence type="ECO:0000313" key="2">
    <source>
        <dbReference type="EMBL" id="CAI8042267.1"/>
    </source>
</evidence>
<dbReference type="EMBL" id="CASHTH010003250">
    <property type="protein sequence ID" value="CAI8042267.1"/>
    <property type="molecule type" value="Genomic_DNA"/>
</dbReference>
<protein>
    <submittedName>
        <fullName evidence="2">Copper-exporting P-type ATPase</fullName>
    </submittedName>
</protein>
<proteinExistence type="predicted"/>
<evidence type="ECO:0000313" key="3">
    <source>
        <dbReference type="Proteomes" id="UP001174909"/>
    </source>
</evidence>
<dbReference type="InterPro" id="IPR008250">
    <property type="entry name" value="ATPase_P-typ_transduc_dom_A_sf"/>
</dbReference>